<protein>
    <recommendedName>
        <fullName evidence="4">Alpha/beta hydrolase</fullName>
    </recommendedName>
</protein>
<evidence type="ECO:0000313" key="3">
    <source>
        <dbReference type="Proteomes" id="UP001269375"/>
    </source>
</evidence>
<dbReference type="InterPro" id="IPR029058">
    <property type="entry name" value="AB_hydrolase_fold"/>
</dbReference>
<reference evidence="2 3" key="1">
    <citation type="submission" date="2023-04" db="EMBL/GenBank/DDBJ databases">
        <title>A long-awaited taxogenomic arrangement of the family Halomonadaceae.</title>
        <authorList>
            <person name="De La Haba R."/>
            <person name="Chuvochina M."/>
            <person name="Wittouck S."/>
            <person name="Arahal D.R."/>
            <person name="Sanchez-Porro C."/>
            <person name="Hugenholtz P."/>
            <person name="Ventosa A."/>
        </authorList>
    </citation>
    <scope>NUCLEOTIDE SEQUENCE [LARGE SCALE GENOMIC DNA]</scope>
    <source>
        <strain evidence="2 3">DSM 22428</strain>
    </source>
</reference>
<organism evidence="2 3">
    <name type="scientific">Larsenimonas suaedae</name>
    <dbReference type="NCBI Taxonomy" id="1851019"/>
    <lineage>
        <taxon>Bacteria</taxon>
        <taxon>Pseudomonadati</taxon>
        <taxon>Pseudomonadota</taxon>
        <taxon>Gammaproteobacteria</taxon>
        <taxon>Oceanospirillales</taxon>
        <taxon>Halomonadaceae</taxon>
        <taxon>Larsenimonas</taxon>
    </lineage>
</organism>
<comment type="caution">
    <text evidence="2">The sequence shown here is derived from an EMBL/GenBank/DDBJ whole genome shotgun (WGS) entry which is preliminary data.</text>
</comment>
<dbReference type="Proteomes" id="UP001269375">
    <property type="component" value="Unassembled WGS sequence"/>
</dbReference>
<evidence type="ECO:0000256" key="1">
    <source>
        <dbReference type="SAM" id="MobiDB-lite"/>
    </source>
</evidence>
<gene>
    <name evidence="2" type="ORF">QC825_04925</name>
</gene>
<feature type="region of interest" description="Disordered" evidence="1">
    <location>
        <begin position="1"/>
        <end position="24"/>
    </location>
</feature>
<evidence type="ECO:0000313" key="2">
    <source>
        <dbReference type="EMBL" id="MDR5895418.1"/>
    </source>
</evidence>
<evidence type="ECO:0008006" key="4">
    <source>
        <dbReference type="Google" id="ProtNLM"/>
    </source>
</evidence>
<feature type="compositionally biased region" description="Low complexity" evidence="1">
    <location>
        <begin position="12"/>
        <end position="24"/>
    </location>
</feature>
<dbReference type="EMBL" id="JARWAO010000002">
    <property type="protein sequence ID" value="MDR5895418.1"/>
    <property type="molecule type" value="Genomic_DNA"/>
</dbReference>
<sequence>MSQRTPEPVPSTPATTTHSLTTPSTTLTLTRRLPAQDAAPQGALLIWPDTRLTSAQTCLTSNGLACWLARYGFDVGVIDASPHHPGLIDEVIPSVLKHWATISGHGKFNVVAQGWAGVALASSMARAPELRRMNRGQILLGSRRHHSRGTAEATPLRELWKTIRSKVRGCEHSKPTHPMERYWLKGNPWQDCDGFDYGKSLIRGGMPPTLFVASEDAPHCTPGDVARFRDECGPHQGDFLLLGTACGFSRDYSVSDMLTDPNATKEVYPRLLDWLMEY</sequence>
<keyword evidence="3" id="KW-1185">Reference proteome</keyword>
<proteinExistence type="predicted"/>
<dbReference type="RefSeq" id="WP_251591217.1">
    <property type="nucleotide sequence ID" value="NZ_JAMLJI010000001.1"/>
</dbReference>
<name>A0ABU1GTR1_9GAMM</name>
<dbReference type="SUPFAM" id="SSF53474">
    <property type="entry name" value="alpha/beta-Hydrolases"/>
    <property type="match status" value="1"/>
</dbReference>
<accession>A0ABU1GTR1</accession>